<keyword evidence="6" id="KW-0812">Transmembrane</keyword>
<keyword evidence="9 17" id="KW-0378">Hydrolase</keyword>
<keyword evidence="8 17" id="KW-0732">Signal</keyword>
<feature type="binding site" description="in dimeric form" evidence="16">
    <location>
        <position position="222"/>
    </location>
    <ligand>
        <name>Ca(2+)</name>
        <dbReference type="ChEBI" id="CHEBI:29108"/>
        <label>1</label>
    </ligand>
</feature>
<evidence type="ECO:0000256" key="16">
    <source>
        <dbReference type="PIRSR" id="PIRSR603187-2"/>
    </source>
</evidence>
<keyword evidence="12 17" id="KW-0443">Lipid metabolism</keyword>
<keyword evidence="14 17" id="KW-0998">Cell outer membrane</keyword>
<proteinExistence type="inferred from homology"/>
<comment type="catalytic activity">
    <reaction evidence="1 17">
        <text>a 1,2-diacyl-sn-glycero-3-phosphocholine + H2O = a 2-acyl-sn-glycero-3-phosphocholine + a fatty acid + H(+)</text>
        <dbReference type="Rhea" id="RHEA:18689"/>
        <dbReference type="ChEBI" id="CHEBI:15377"/>
        <dbReference type="ChEBI" id="CHEBI:15378"/>
        <dbReference type="ChEBI" id="CHEBI:28868"/>
        <dbReference type="ChEBI" id="CHEBI:57643"/>
        <dbReference type="ChEBI" id="CHEBI:57875"/>
        <dbReference type="EC" id="3.1.1.32"/>
    </reaction>
</comment>
<evidence type="ECO:0000256" key="11">
    <source>
        <dbReference type="ARBA" id="ARBA00022963"/>
    </source>
</evidence>
<name>A0A1G8JDJ4_9RHOO</name>
<reference evidence="18 19" key="1">
    <citation type="submission" date="2016-10" db="EMBL/GenBank/DDBJ databases">
        <authorList>
            <person name="de Groot N.N."/>
        </authorList>
    </citation>
    <scope>NUCLEOTIDE SEQUENCE [LARGE SCALE GENOMIC DNA]</scope>
    <source>
        <strain evidence="18 19">DSM 5885</strain>
    </source>
</reference>
<comment type="subunit">
    <text evidence="4 17">Homodimer; dimerization is reversible, and the dimeric form is the active one.</text>
</comment>
<feature type="active site" description="Nucleophile" evidence="15">
    <location>
        <position position="214"/>
    </location>
</feature>
<dbReference type="SUPFAM" id="SSF56931">
    <property type="entry name" value="Outer membrane phospholipase A (OMPLA)"/>
    <property type="match status" value="1"/>
</dbReference>
<feature type="signal peptide" evidence="17">
    <location>
        <begin position="1"/>
        <end position="23"/>
    </location>
</feature>
<dbReference type="GO" id="GO:0016042">
    <property type="term" value="P:lipid catabolic process"/>
    <property type="evidence" value="ECO:0007669"/>
    <property type="project" value="UniProtKB-KW"/>
</dbReference>
<comment type="function">
    <text evidence="17">Hydrolysis of phosphatidylcholine with phospholipase A2 (EC 3.1.1.4) and phospholipase A1 (EC 3.1.1.32) activities.</text>
</comment>
<keyword evidence="7 16" id="KW-0479">Metal-binding</keyword>
<evidence type="ECO:0000256" key="12">
    <source>
        <dbReference type="ARBA" id="ARBA00023098"/>
    </source>
</evidence>
<feature type="chain" id="PRO_5019621680" description="Phospholipase A1" evidence="17">
    <location>
        <begin position="24"/>
        <end position="344"/>
    </location>
</feature>
<evidence type="ECO:0000313" key="18">
    <source>
        <dbReference type="EMBL" id="SDI29338.1"/>
    </source>
</evidence>
<comment type="subcellular location">
    <subcellularLocation>
        <location evidence="17">Cell outer membrane</location>
        <topology evidence="17">Multi-pass membrane protein</topology>
    </subcellularLocation>
    <text evidence="17">One of the very few enzymes located there.</text>
</comment>
<dbReference type="Pfam" id="PF02253">
    <property type="entry name" value="PLA1"/>
    <property type="match status" value="1"/>
</dbReference>
<sequence>MSNKLLLALSGLAVAASASTSRAEGTDCPAIADDAQRLACYDRQFRAPATVVATPNAAPVPERTADLKPPVAASISKMSEDWDLSPANEHSPFEIRKYKPVYILLGTHTNDINRQPQSANPINSVNSPLPGLLSNESQFQLSFKTKVWENILGSRGNLWVGYTQSSRWQVYSGGISRPFRETNYEPEAMLMFPTSSSFAGWDWRMAGIGINHQSNGRANPLSRSWNRIVGYVGAERGDTSLQIRPWIRIKEQAVDDNNPGIENYVGRAEVIVAQRLGEHVLSLQGRHSLRFGENSRGSVKFDWAIPISGHLKAHLSVFSGYGESMIDYNHRQTMFGAGISLVEW</sequence>
<evidence type="ECO:0000256" key="9">
    <source>
        <dbReference type="ARBA" id="ARBA00022801"/>
    </source>
</evidence>
<dbReference type="GO" id="GO:0009279">
    <property type="term" value="C:cell outer membrane"/>
    <property type="evidence" value="ECO:0007669"/>
    <property type="project" value="UniProtKB-SubCell"/>
</dbReference>
<dbReference type="PRINTS" id="PR01486">
    <property type="entry name" value="PHPHLIPASEA1"/>
</dbReference>
<dbReference type="PANTHER" id="PTHR40457:SF1">
    <property type="entry name" value="PHOSPHOLIPASE A1"/>
    <property type="match status" value="1"/>
</dbReference>
<keyword evidence="11 17" id="KW-0442">Lipid degradation</keyword>
<evidence type="ECO:0000256" key="17">
    <source>
        <dbReference type="RuleBase" id="RU366027"/>
    </source>
</evidence>
<evidence type="ECO:0000256" key="14">
    <source>
        <dbReference type="ARBA" id="ARBA00023237"/>
    </source>
</evidence>
<dbReference type="STRING" id="83767.SAMN05660652_03183"/>
<organism evidence="18 19">
    <name type="scientific">Propionivibrio dicarboxylicus</name>
    <dbReference type="NCBI Taxonomy" id="83767"/>
    <lineage>
        <taxon>Bacteria</taxon>
        <taxon>Pseudomonadati</taxon>
        <taxon>Pseudomonadota</taxon>
        <taxon>Betaproteobacteria</taxon>
        <taxon>Rhodocyclales</taxon>
        <taxon>Rhodocyclaceae</taxon>
        <taxon>Propionivibrio</taxon>
    </lineage>
</organism>
<evidence type="ECO:0000256" key="10">
    <source>
        <dbReference type="ARBA" id="ARBA00022837"/>
    </source>
</evidence>
<comment type="catalytic activity">
    <reaction evidence="2 17">
        <text>a 1,2-diacyl-sn-glycero-3-phosphocholine + H2O = a 1-acyl-sn-glycero-3-phosphocholine + a fatty acid + H(+)</text>
        <dbReference type="Rhea" id="RHEA:15801"/>
        <dbReference type="ChEBI" id="CHEBI:15377"/>
        <dbReference type="ChEBI" id="CHEBI:15378"/>
        <dbReference type="ChEBI" id="CHEBI:28868"/>
        <dbReference type="ChEBI" id="CHEBI:57643"/>
        <dbReference type="ChEBI" id="CHEBI:58168"/>
        <dbReference type="EC" id="3.1.1.4"/>
    </reaction>
</comment>
<evidence type="ECO:0000256" key="7">
    <source>
        <dbReference type="ARBA" id="ARBA00022723"/>
    </source>
</evidence>
<dbReference type="Gene3D" id="2.40.230.10">
    <property type="entry name" value="Phospholipase A1"/>
    <property type="match status" value="1"/>
</dbReference>
<evidence type="ECO:0000256" key="4">
    <source>
        <dbReference type="ARBA" id="ARBA00011702"/>
    </source>
</evidence>
<gene>
    <name evidence="18" type="ORF">SAMN05660652_03183</name>
</gene>
<evidence type="ECO:0000313" key="19">
    <source>
        <dbReference type="Proteomes" id="UP000198607"/>
    </source>
</evidence>
<feature type="binding site" description="in dimeric form" evidence="16">
    <location>
        <position position="176"/>
    </location>
    <ligand>
        <name>Ca(2+)</name>
        <dbReference type="ChEBI" id="CHEBI:29108"/>
        <label>1</label>
    </ligand>
</feature>
<feature type="active site" description="Proton acceptor" evidence="15">
    <location>
        <position position="212"/>
    </location>
</feature>
<dbReference type="OrthoDB" id="188433at2"/>
<evidence type="ECO:0000256" key="3">
    <source>
        <dbReference type="ARBA" id="ARBA00010525"/>
    </source>
</evidence>
<feature type="binding site" description="in dimeric form" evidence="16">
    <location>
        <position position="217"/>
    </location>
    <ligand>
        <name>Ca(2+)</name>
        <dbReference type="ChEBI" id="CHEBI:29108"/>
        <label>1</label>
    </ligand>
</feature>
<keyword evidence="13" id="KW-0472">Membrane</keyword>
<dbReference type="EC" id="3.1.1.32" evidence="17"/>
<comment type="cofactor">
    <cofactor evidence="17">
        <name>Ca(2+)</name>
        <dbReference type="ChEBI" id="CHEBI:29108"/>
    </cofactor>
    <text evidence="17">Binds 1 Ca(2+) ion per monomer. In the dimeric form the Ca(2+) is bound by different amino acids with binding of each Ca(2+) shared with ligands coming from each monomer. The Ca(2+) ion may have a role in catalysis.</text>
</comment>
<dbReference type="RefSeq" id="WP_091938932.1">
    <property type="nucleotide sequence ID" value="NZ_FNCY01000016.1"/>
</dbReference>
<keyword evidence="10 16" id="KW-0106">Calcium</keyword>
<evidence type="ECO:0000256" key="8">
    <source>
        <dbReference type="ARBA" id="ARBA00022729"/>
    </source>
</evidence>
<dbReference type="PANTHER" id="PTHR40457">
    <property type="entry name" value="PHOSPHOLIPASE A1"/>
    <property type="match status" value="1"/>
</dbReference>
<keyword evidence="19" id="KW-1185">Reference proteome</keyword>
<evidence type="ECO:0000256" key="1">
    <source>
        <dbReference type="ARBA" id="ARBA00000111"/>
    </source>
</evidence>
<dbReference type="CDD" id="cd00541">
    <property type="entry name" value="OMPLA"/>
    <property type="match status" value="1"/>
</dbReference>
<evidence type="ECO:0000256" key="5">
    <source>
        <dbReference type="ARBA" id="ARBA00022452"/>
    </source>
</evidence>
<dbReference type="InterPro" id="IPR036541">
    <property type="entry name" value="PLipase_A1_sf"/>
</dbReference>
<dbReference type="Proteomes" id="UP000198607">
    <property type="component" value="Unassembled WGS sequence"/>
</dbReference>
<keyword evidence="5" id="KW-1134">Transmembrane beta strand</keyword>
<dbReference type="EMBL" id="FNCY01000016">
    <property type="protein sequence ID" value="SDI29338.1"/>
    <property type="molecule type" value="Genomic_DNA"/>
</dbReference>
<dbReference type="GO" id="GO:0004623">
    <property type="term" value="F:phospholipase A2 activity"/>
    <property type="evidence" value="ECO:0007669"/>
    <property type="project" value="UniProtKB-EC"/>
</dbReference>
<evidence type="ECO:0000256" key="15">
    <source>
        <dbReference type="PIRSR" id="PIRSR603187-1"/>
    </source>
</evidence>
<comment type="similarity">
    <text evidence="3 17">Belongs to the phospholipase A1 family.</text>
</comment>
<dbReference type="GO" id="GO:0005509">
    <property type="term" value="F:calcium ion binding"/>
    <property type="evidence" value="ECO:0007669"/>
    <property type="project" value="TreeGrafter"/>
</dbReference>
<evidence type="ECO:0000256" key="6">
    <source>
        <dbReference type="ARBA" id="ARBA00022692"/>
    </source>
</evidence>
<evidence type="ECO:0000256" key="13">
    <source>
        <dbReference type="ARBA" id="ARBA00023136"/>
    </source>
</evidence>
<dbReference type="AlphaFoldDB" id="A0A1G8JDJ4"/>
<dbReference type="EC" id="3.1.1.4" evidence="17"/>
<dbReference type="InterPro" id="IPR003187">
    <property type="entry name" value="PLipase_A1"/>
</dbReference>
<dbReference type="GO" id="GO:0008970">
    <property type="term" value="F:phospholipase A1 activity"/>
    <property type="evidence" value="ECO:0007669"/>
    <property type="project" value="UniProtKB-EC"/>
</dbReference>
<evidence type="ECO:0000256" key="2">
    <source>
        <dbReference type="ARBA" id="ARBA00001604"/>
    </source>
</evidence>
<protein>
    <recommendedName>
        <fullName evidence="17">Phospholipase A1</fullName>
        <ecNumber evidence="17">3.1.1.32</ecNumber>
        <ecNumber evidence="17">3.1.1.4</ecNumber>
    </recommendedName>
    <alternativeName>
        <fullName evidence="17">Phosphatidylcholine 1-acylhydrolase</fullName>
    </alternativeName>
</protein>
<accession>A0A1G8JDJ4</accession>